<dbReference type="SUPFAM" id="SSF52374">
    <property type="entry name" value="Nucleotidylyl transferase"/>
    <property type="match status" value="1"/>
</dbReference>
<feature type="binding site" evidence="8">
    <location>
        <begin position="182"/>
        <end position="185"/>
    </location>
    <ligand>
        <name>ATP</name>
        <dbReference type="ChEBI" id="CHEBI:30616"/>
    </ligand>
</feature>
<dbReference type="InterPro" id="IPR014729">
    <property type="entry name" value="Rossmann-like_a/b/a_fold"/>
</dbReference>
<dbReference type="PANTHER" id="PTHR21299">
    <property type="entry name" value="CYTIDYLATE KINASE/PANTOATE-BETA-ALANINE LIGASE"/>
    <property type="match status" value="1"/>
</dbReference>
<keyword evidence="10" id="KW-1185">Reference proteome</keyword>
<dbReference type="EC" id="6.3.2.1" evidence="8"/>
<dbReference type="PANTHER" id="PTHR21299:SF1">
    <property type="entry name" value="PANTOATE--BETA-ALANINE LIGASE"/>
    <property type="match status" value="1"/>
</dbReference>
<gene>
    <name evidence="8" type="primary">panC</name>
    <name evidence="9" type="ORF">F8C67_04700</name>
</gene>
<evidence type="ECO:0000256" key="3">
    <source>
        <dbReference type="ARBA" id="ARBA00022598"/>
    </source>
</evidence>
<comment type="pathway">
    <text evidence="1 8">Cofactor biosynthesis; (R)-pantothenate biosynthesis; (R)-pantothenate from (R)-pantoate and beta-alanine: step 1/1.</text>
</comment>
<feature type="binding site" evidence="8">
    <location>
        <position position="151"/>
    </location>
    <ligand>
        <name>(R)-pantoate</name>
        <dbReference type="ChEBI" id="CHEBI:15980"/>
    </ligand>
</feature>
<dbReference type="Gene3D" id="3.30.1300.10">
    <property type="entry name" value="Pantoate-beta-alanine ligase, C-terminal domain"/>
    <property type="match status" value="1"/>
</dbReference>
<keyword evidence="8" id="KW-0963">Cytoplasm</keyword>
<feature type="binding site" evidence="8">
    <location>
        <position position="58"/>
    </location>
    <ligand>
        <name>beta-alanine</name>
        <dbReference type="ChEBI" id="CHEBI:57966"/>
    </ligand>
</feature>
<evidence type="ECO:0000256" key="6">
    <source>
        <dbReference type="ARBA" id="ARBA00022840"/>
    </source>
</evidence>
<evidence type="ECO:0000256" key="5">
    <source>
        <dbReference type="ARBA" id="ARBA00022741"/>
    </source>
</evidence>
<dbReference type="InterPro" id="IPR004821">
    <property type="entry name" value="Cyt_trans-like"/>
</dbReference>
<dbReference type="EMBL" id="WBVO01000002">
    <property type="protein sequence ID" value="KAB2813986.1"/>
    <property type="molecule type" value="Genomic_DNA"/>
</dbReference>
<keyword evidence="3 8" id="KW-0436">Ligase</keyword>
<dbReference type="CDD" id="cd00560">
    <property type="entry name" value="PanC"/>
    <property type="match status" value="1"/>
</dbReference>
<comment type="catalytic activity">
    <reaction evidence="7 8">
        <text>(R)-pantoate + beta-alanine + ATP = (R)-pantothenate + AMP + diphosphate + H(+)</text>
        <dbReference type="Rhea" id="RHEA:10912"/>
        <dbReference type="ChEBI" id="CHEBI:15378"/>
        <dbReference type="ChEBI" id="CHEBI:15980"/>
        <dbReference type="ChEBI" id="CHEBI:29032"/>
        <dbReference type="ChEBI" id="CHEBI:30616"/>
        <dbReference type="ChEBI" id="CHEBI:33019"/>
        <dbReference type="ChEBI" id="CHEBI:57966"/>
        <dbReference type="ChEBI" id="CHEBI:456215"/>
        <dbReference type="EC" id="6.3.2.1"/>
    </reaction>
</comment>
<evidence type="ECO:0000256" key="7">
    <source>
        <dbReference type="ARBA" id="ARBA00048258"/>
    </source>
</evidence>
<sequence>MQIFREKEALQNHLSSIRGKVGFVPTMGALHQGHLQLVREAKRNADYVVASVFVNPTQFNNSDDLKNYPRDEEGDRRKLESAGCHAVWFPTEAEMYPNGTKSEHFELGRLEEVMEGEFRPGHFQGVATIVDELFKSVKPDCAIFGEKDFQQVAVIRRMASLKNHHIEIIAAPTIREPDGLAMSSRNLLLKQNYRDAAPVIHRMMTWASENKHNHTPAELTERVIKEINAAGLEVEYVRIADSNSLEIVHDWNESNAPRVFVAAFAGSVRLIDNLSLN</sequence>
<feature type="binding site" evidence="8">
    <location>
        <position position="58"/>
    </location>
    <ligand>
        <name>(R)-pantoate</name>
        <dbReference type="ChEBI" id="CHEBI:15980"/>
    </ligand>
</feature>
<feature type="active site" description="Proton donor" evidence="8">
    <location>
        <position position="34"/>
    </location>
</feature>
<dbReference type="HAMAP" id="MF_00158">
    <property type="entry name" value="PanC"/>
    <property type="match status" value="1"/>
</dbReference>
<dbReference type="OrthoDB" id="9773087at2"/>
<dbReference type="AlphaFoldDB" id="A0A6N6RJ41"/>
<comment type="subcellular location">
    <subcellularLocation>
        <location evidence="8">Cytoplasm</location>
    </subcellularLocation>
</comment>
<feature type="binding site" evidence="8">
    <location>
        <begin position="145"/>
        <end position="148"/>
    </location>
    <ligand>
        <name>ATP</name>
        <dbReference type="ChEBI" id="CHEBI:30616"/>
    </ligand>
</feature>
<dbReference type="InterPro" id="IPR003721">
    <property type="entry name" value="Pantoate_ligase"/>
</dbReference>
<comment type="caution">
    <text evidence="9">The sequence shown here is derived from an EMBL/GenBank/DDBJ whole genome shotgun (WGS) entry which is preliminary data.</text>
</comment>
<comment type="miscellaneous">
    <text evidence="8">The reaction proceeds by a bi uni uni bi ping pong mechanism.</text>
</comment>
<organism evidence="9 10">
    <name type="scientific">Phaeocystidibacter luteus</name>
    <dbReference type="NCBI Taxonomy" id="911197"/>
    <lineage>
        <taxon>Bacteria</taxon>
        <taxon>Pseudomonadati</taxon>
        <taxon>Bacteroidota</taxon>
        <taxon>Flavobacteriia</taxon>
        <taxon>Flavobacteriales</taxon>
        <taxon>Phaeocystidibacteraceae</taxon>
        <taxon>Phaeocystidibacter</taxon>
    </lineage>
</organism>
<accession>A0A6N6RJ41</accession>
<evidence type="ECO:0000313" key="10">
    <source>
        <dbReference type="Proteomes" id="UP000468650"/>
    </source>
</evidence>
<reference evidence="9 10" key="1">
    <citation type="submission" date="2019-09" db="EMBL/GenBank/DDBJ databases">
        <title>Genomes of family Cryomorphaceae.</title>
        <authorList>
            <person name="Bowman J.P."/>
        </authorList>
    </citation>
    <scope>NUCLEOTIDE SEQUENCE [LARGE SCALE GENOMIC DNA]</scope>
    <source>
        <strain evidence="9 10">LMG 25704</strain>
    </source>
</reference>
<comment type="subunit">
    <text evidence="8">Homodimer.</text>
</comment>
<keyword evidence="6 8" id="KW-0067">ATP-binding</keyword>
<name>A0A6N6RJ41_9FLAO</name>
<evidence type="ECO:0000256" key="2">
    <source>
        <dbReference type="ARBA" id="ARBA00009256"/>
    </source>
</evidence>
<evidence type="ECO:0000256" key="4">
    <source>
        <dbReference type="ARBA" id="ARBA00022655"/>
    </source>
</evidence>
<dbReference type="NCBIfam" id="TIGR00018">
    <property type="entry name" value="panC"/>
    <property type="match status" value="1"/>
</dbReference>
<feature type="binding site" evidence="8">
    <location>
        <position position="174"/>
    </location>
    <ligand>
        <name>ATP</name>
        <dbReference type="ChEBI" id="CHEBI:30616"/>
    </ligand>
</feature>
<comment type="similarity">
    <text evidence="2 8">Belongs to the pantothenate synthetase family.</text>
</comment>
<protein>
    <recommendedName>
        <fullName evidence="8">Pantothenate synthetase</fullName>
        <shortName evidence="8">PS</shortName>
        <ecNumber evidence="8">6.3.2.1</ecNumber>
    </recommendedName>
    <alternativeName>
        <fullName evidence="8">Pantoate--beta-alanine ligase</fullName>
    </alternativeName>
    <alternativeName>
        <fullName evidence="8">Pantoate-activating enzyme</fullName>
    </alternativeName>
</protein>
<evidence type="ECO:0000256" key="1">
    <source>
        <dbReference type="ARBA" id="ARBA00004990"/>
    </source>
</evidence>
<comment type="function">
    <text evidence="8">Catalyzes the condensation of pantoate with beta-alanine in an ATP-dependent reaction via a pantoyl-adenylate intermediate.</text>
</comment>
<dbReference type="UniPathway" id="UPA00028">
    <property type="reaction ID" value="UER00005"/>
</dbReference>
<evidence type="ECO:0000313" key="9">
    <source>
        <dbReference type="EMBL" id="KAB2813986.1"/>
    </source>
</evidence>
<dbReference type="GO" id="GO:0015940">
    <property type="term" value="P:pantothenate biosynthetic process"/>
    <property type="evidence" value="ECO:0007669"/>
    <property type="project" value="UniProtKB-UniRule"/>
</dbReference>
<keyword evidence="5 8" id="KW-0547">Nucleotide-binding</keyword>
<dbReference type="Gene3D" id="3.40.50.620">
    <property type="entry name" value="HUPs"/>
    <property type="match status" value="1"/>
</dbReference>
<evidence type="ECO:0000256" key="8">
    <source>
        <dbReference type="HAMAP-Rule" id="MF_00158"/>
    </source>
</evidence>
<keyword evidence="4 8" id="KW-0566">Pantothenate biosynthesis</keyword>
<proteinExistence type="inferred from homology"/>
<dbReference type="Proteomes" id="UP000468650">
    <property type="component" value="Unassembled WGS sequence"/>
</dbReference>
<dbReference type="Pfam" id="PF02569">
    <property type="entry name" value="Pantoate_ligase"/>
    <property type="match status" value="1"/>
</dbReference>
<dbReference type="GO" id="GO:0005524">
    <property type="term" value="F:ATP binding"/>
    <property type="evidence" value="ECO:0007669"/>
    <property type="project" value="UniProtKB-KW"/>
</dbReference>
<dbReference type="GO" id="GO:0005829">
    <property type="term" value="C:cytosol"/>
    <property type="evidence" value="ECO:0007669"/>
    <property type="project" value="TreeGrafter"/>
</dbReference>
<dbReference type="NCBIfam" id="TIGR00125">
    <property type="entry name" value="cyt_tran_rel"/>
    <property type="match status" value="1"/>
</dbReference>
<feature type="binding site" evidence="8">
    <location>
        <begin position="27"/>
        <end position="34"/>
    </location>
    <ligand>
        <name>ATP</name>
        <dbReference type="ChEBI" id="CHEBI:30616"/>
    </ligand>
</feature>
<dbReference type="InterPro" id="IPR042176">
    <property type="entry name" value="Pantoate_ligase_C"/>
</dbReference>
<dbReference type="RefSeq" id="WP_151666654.1">
    <property type="nucleotide sequence ID" value="NZ_WBVO01000002.1"/>
</dbReference>
<dbReference type="GO" id="GO:0004592">
    <property type="term" value="F:pantoate-beta-alanine ligase activity"/>
    <property type="evidence" value="ECO:0007669"/>
    <property type="project" value="UniProtKB-UniRule"/>
</dbReference>